<gene>
    <name evidence="2" type="ORF">A2960_02935</name>
</gene>
<comment type="caution">
    <text evidence="2">The sequence shown here is derived from an EMBL/GenBank/DDBJ whole genome shotgun (WGS) entry which is preliminary data.</text>
</comment>
<evidence type="ECO:0000313" key="2">
    <source>
        <dbReference type="EMBL" id="OGG27072.1"/>
    </source>
</evidence>
<dbReference type="EMBL" id="MFJR01000007">
    <property type="protein sequence ID" value="OGG27072.1"/>
    <property type="molecule type" value="Genomic_DNA"/>
</dbReference>
<sequence>MADTKEEKNKKKQARKSLLALLALLRQQCGSFQSLSQWYDFLKQNLDPVLSEYSSVLPDSFKGEVKKVKNLTDTSKEGINSACHLLQGSIDKLIKYLPHPGSSLTLVIGAILTIVLGTGALVAYLNTLSVKIILKNRGCDTIQTFAYIPPLSLPIIDMPHEPIPSGGQGIFKLPPLTFTVDGTISNSLTLSSFGAKFAFDLKSSNINIEFDGKSLLGQKTTLDLASRPTHDLDIICK</sequence>
<dbReference type="Proteomes" id="UP000176609">
    <property type="component" value="Unassembled WGS sequence"/>
</dbReference>
<accession>A0A1F6ARD4</accession>
<evidence type="ECO:0000256" key="1">
    <source>
        <dbReference type="SAM" id="Phobius"/>
    </source>
</evidence>
<feature type="transmembrane region" description="Helical" evidence="1">
    <location>
        <begin position="104"/>
        <end position="125"/>
    </location>
</feature>
<dbReference type="AlphaFoldDB" id="A0A1F6ARD4"/>
<keyword evidence="1" id="KW-1133">Transmembrane helix</keyword>
<protein>
    <submittedName>
        <fullName evidence="2">Uncharacterized protein</fullName>
    </submittedName>
</protein>
<keyword evidence="1" id="KW-0472">Membrane</keyword>
<evidence type="ECO:0000313" key="3">
    <source>
        <dbReference type="Proteomes" id="UP000176609"/>
    </source>
</evidence>
<organism evidence="2 3">
    <name type="scientific">Candidatus Gottesmanbacteria bacterium RIFCSPLOWO2_01_FULL_39_12b</name>
    <dbReference type="NCBI Taxonomy" id="1798388"/>
    <lineage>
        <taxon>Bacteria</taxon>
        <taxon>Candidatus Gottesmaniibacteriota</taxon>
    </lineage>
</organism>
<name>A0A1F6ARD4_9BACT</name>
<reference evidence="2 3" key="1">
    <citation type="journal article" date="2016" name="Nat. Commun.">
        <title>Thousands of microbial genomes shed light on interconnected biogeochemical processes in an aquifer system.</title>
        <authorList>
            <person name="Anantharaman K."/>
            <person name="Brown C.T."/>
            <person name="Hug L.A."/>
            <person name="Sharon I."/>
            <person name="Castelle C.J."/>
            <person name="Probst A.J."/>
            <person name="Thomas B.C."/>
            <person name="Singh A."/>
            <person name="Wilkins M.J."/>
            <person name="Karaoz U."/>
            <person name="Brodie E.L."/>
            <person name="Williams K.H."/>
            <person name="Hubbard S.S."/>
            <person name="Banfield J.F."/>
        </authorList>
    </citation>
    <scope>NUCLEOTIDE SEQUENCE [LARGE SCALE GENOMIC DNA]</scope>
</reference>
<proteinExistence type="predicted"/>
<keyword evidence="1" id="KW-0812">Transmembrane</keyword>